<keyword evidence="1" id="KW-1133">Transmembrane helix</keyword>
<gene>
    <name evidence="2" type="ORF">OLEA9_A088127</name>
</gene>
<dbReference type="Gramene" id="OE9A088127T1">
    <property type="protein sequence ID" value="OE9A088127C1"/>
    <property type="gene ID" value="OE9A088127"/>
</dbReference>
<organism evidence="2 3">
    <name type="scientific">Olea europaea subsp. europaea</name>
    <dbReference type="NCBI Taxonomy" id="158383"/>
    <lineage>
        <taxon>Eukaryota</taxon>
        <taxon>Viridiplantae</taxon>
        <taxon>Streptophyta</taxon>
        <taxon>Embryophyta</taxon>
        <taxon>Tracheophyta</taxon>
        <taxon>Spermatophyta</taxon>
        <taxon>Magnoliopsida</taxon>
        <taxon>eudicotyledons</taxon>
        <taxon>Gunneridae</taxon>
        <taxon>Pentapetalae</taxon>
        <taxon>asterids</taxon>
        <taxon>lamiids</taxon>
        <taxon>Lamiales</taxon>
        <taxon>Oleaceae</taxon>
        <taxon>Oleeae</taxon>
        <taxon>Olea</taxon>
    </lineage>
</organism>
<proteinExistence type="predicted"/>
<keyword evidence="2" id="KW-0762">Sugar transport</keyword>
<protein>
    <submittedName>
        <fullName evidence="2">Bidirectional sugar transporter SWEET17</fullName>
    </submittedName>
</protein>
<dbReference type="Proteomes" id="UP000594638">
    <property type="component" value="Unassembled WGS sequence"/>
</dbReference>
<reference evidence="2 3" key="1">
    <citation type="submission" date="2019-12" db="EMBL/GenBank/DDBJ databases">
        <authorList>
            <person name="Alioto T."/>
            <person name="Alioto T."/>
            <person name="Gomez Garrido J."/>
        </authorList>
    </citation>
    <scope>NUCLEOTIDE SEQUENCE [LARGE SCALE GENOMIC DNA]</scope>
</reference>
<dbReference type="OrthoDB" id="409725at2759"/>
<sequence length="109" mass="12152">MIGFENAGKLLRLLHGGEERTVQEIMSDFNTIFPPSLHFYACPALELLLDPETLLPLFISVPNAIGFVLGTSQLVLYAIYRNPKASKKIAADLEDGRQRKPLLSNPEEK</sequence>
<dbReference type="EMBL" id="CACTIH010000135">
    <property type="protein sequence ID" value="CAA2955064.1"/>
    <property type="molecule type" value="Genomic_DNA"/>
</dbReference>
<name>A0A8S0PLE4_OLEEU</name>
<keyword evidence="1" id="KW-0812">Transmembrane</keyword>
<keyword evidence="3" id="KW-1185">Reference proteome</keyword>
<comment type="caution">
    <text evidence="2">The sequence shown here is derived from an EMBL/GenBank/DDBJ whole genome shotgun (WGS) entry which is preliminary data.</text>
</comment>
<dbReference type="AlphaFoldDB" id="A0A8S0PLE4"/>
<evidence type="ECO:0000313" key="2">
    <source>
        <dbReference type="EMBL" id="CAA2955064.1"/>
    </source>
</evidence>
<feature type="transmembrane region" description="Helical" evidence="1">
    <location>
        <begin position="57"/>
        <end position="80"/>
    </location>
</feature>
<keyword evidence="1" id="KW-0472">Membrane</keyword>
<keyword evidence="2" id="KW-0813">Transport</keyword>
<evidence type="ECO:0000313" key="3">
    <source>
        <dbReference type="Proteomes" id="UP000594638"/>
    </source>
</evidence>
<accession>A0A8S0PLE4</accession>
<evidence type="ECO:0000256" key="1">
    <source>
        <dbReference type="SAM" id="Phobius"/>
    </source>
</evidence>